<dbReference type="PANTHER" id="PTHR31595">
    <property type="entry name" value="LONG-CHAIN-ALCOHOL O-FATTY-ACYLTRANSFERASE 3-RELATED"/>
    <property type="match status" value="1"/>
</dbReference>
<dbReference type="GO" id="GO:0008374">
    <property type="term" value="F:O-acyltransferase activity"/>
    <property type="evidence" value="ECO:0007669"/>
    <property type="project" value="InterPro"/>
</dbReference>
<keyword evidence="4 7" id="KW-0812">Transmembrane</keyword>
<keyword evidence="3" id="KW-0808">Transferase</keyword>
<dbReference type="Proteomes" id="UP001146351">
    <property type="component" value="Unassembled WGS sequence"/>
</dbReference>
<feature type="domain" description="Wax synthase" evidence="8">
    <location>
        <begin position="239"/>
        <end position="325"/>
    </location>
</feature>
<evidence type="ECO:0000313" key="9">
    <source>
        <dbReference type="EMBL" id="KAJ5161216.1"/>
    </source>
</evidence>
<reference evidence="9" key="1">
    <citation type="submission" date="2022-11" db="EMBL/GenBank/DDBJ databases">
        <authorList>
            <person name="Petersen C."/>
        </authorList>
    </citation>
    <scope>NUCLEOTIDE SEQUENCE</scope>
    <source>
        <strain evidence="9">IBT 21917</strain>
    </source>
</reference>
<evidence type="ECO:0000313" key="10">
    <source>
        <dbReference type="Proteomes" id="UP001146351"/>
    </source>
</evidence>
<dbReference type="InterPro" id="IPR032805">
    <property type="entry name" value="Wax_synthase_dom"/>
</dbReference>
<feature type="transmembrane region" description="Helical" evidence="7">
    <location>
        <begin position="399"/>
        <end position="418"/>
    </location>
</feature>
<keyword evidence="6 7" id="KW-0472">Membrane</keyword>
<dbReference type="OrthoDB" id="1077582at2759"/>
<accession>A0A9W9I0I7</accession>
<feature type="transmembrane region" description="Helical" evidence="7">
    <location>
        <begin position="319"/>
        <end position="340"/>
    </location>
</feature>
<dbReference type="GO" id="GO:0016020">
    <property type="term" value="C:membrane"/>
    <property type="evidence" value="ECO:0007669"/>
    <property type="project" value="UniProtKB-SubCell"/>
</dbReference>
<feature type="transmembrane region" description="Helical" evidence="7">
    <location>
        <begin position="287"/>
        <end position="307"/>
    </location>
</feature>
<dbReference type="AlphaFoldDB" id="A0A9W9I0I7"/>
<dbReference type="EMBL" id="JAPQKO010000005">
    <property type="protein sequence ID" value="KAJ5161216.1"/>
    <property type="molecule type" value="Genomic_DNA"/>
</dbReference>
<evidence type="ECO:0000256" key="6">
    <source>
        <dbReference type="ARBA" id="ARBA00023136"/>
    </source>
</evidence>
<dbReference type="Pfam" id="PF13813">
    <property type="entry name" value="MBOAT_2"/>
    <property type="match status" value="1"/>
</dbReference>
<evidence type="ECO:0000256" key="3">
    <source>
        <dbReference type="ARBA" id="ARBA00022679"/>
    </source>
</evidence>
<comment type="subcellular location">
    <subcellularLocation>
        <location evidence="1">Membrane</location>
        <topology evidence="1">Multi-pass membrane protein</topology>
    </subcellularLocation>
</comment>
<evidence type="ECO:0000259" key="8">
    <source>
        <dbReference type="Pfam" id="PF13813"/>
    </source>
</evidence>
<dbReference type="PANTHER" id="PTHR31595:SF27">
    <property type="entry name" value="WAX SYNTHASE DOMAIN-CONTAINING PROTEIN-RELATED"/>
    <property type="match status" value="1"/>
</dbReference>
<evidence type="ECO:0000256" key="2">
    <source>
        <dbReference type="ARBA" id="ARBA00007282"/>
    </source>
</evidence>
<sequence length="424" mass="47842">MDEVHQFAARKLLSFLPFTLLQTLLPATVIIATPKQSPLRILVLPCLLSVAIFSLSRTIHSDSGVWCQSLLEIFLISNMCVATPQAINLLLANPLNRQDILRGKKDLGFFYCLFQAARALFETRGINTPWQIKNIPQHPQYFAKRGMKIPCRGLFLLRQLSILLWQYLLLDIVQTAGKQSPPLEMDSQSIEWNISVLKWLERVLTNLFIGFSSKLTSDTLYRFVSILLVGSGIDSPSNWPPAFGKITDVYNLRIFWGRYWHQNLRVPFSSFSNFVARTFLRLPRSSILERYSVFLVFLLSASMHMMVDLATSVGWERSGAIPFFLSIALGILIEDSIQVVWRRVSGLGLPSTLPSSWTRVAGIIWVVTWLGITSTVYFQPMLQEPKLAITMVPFSIAELMGLDIAVAAALLSGALIAWKFEAEI</sequence>
<keyword evidence="5 7" id="KW-1133">Transmembrane helix</keyword>
<reference evidence="9" key="2">
    <citation type="journal article" date="2023" name="IMA Fungus">
        <title>Comparative genomic study of the Penicillium genus elucidates a diverse pangenome and 15 lateral gene transfer events.</title>
        <authorList>
            <person name="Petersen C."/>
            <person name="Sorensen T."/>
            <person name="Nielsen M.R."/>
            <person name="Sondergaard T.E."/>
            <person name="Sorensen J.L."/>
            <person name="Fitzpatrick D.A."/>
            <person name="Frisvad J.C."/>
            <person name="Nielsen K.L."/>
        </authorList>
    </citation>
    <scope>NUCLEOTIDE SEQUENCE</scope>
    <source>
        <strain evidence="9">IBT 21917</strain>
    </source>
</reference>
<evidence type="ECO:0000256" key="7">
    <source>
        <dbReference type="SAM" id="Phobius"/>
    </source>
</evidence>
<protein>
    <recommendedName>
        <fullName evidence="8">Wax synthase domain-containing protein</fullName>
    </recommendedName>
</protein>
<evidence type="ECO:0000256" key="1">
    <source>
        <dbReference type="ARBA" id="ARBA00004141"/>
    </source>
</evidence>
<organism evidence="9 10">
    <name type="scientific">Penicillium capsulatum</name>
    <dbReference type="NCBI Taxonomy" id="69766"/>
    <lineage>
        <taxon>Eukaryota</taxon>
        <taxon>Fungi</taxon>
        <taxon>Dikarya</taxon>
        <taxon>Ascomycota</taxon>
        <taxon>Pezizomycotina</taxon>
        <taxon>Eurotiomycetes</taxon>
        <taxon>Eurotiomycetidae</taxon>
        <taxon>Eurotiales</taxon>
        <taxon>Aspergillaceae</taxon>
        <taxon>Penicillium</taxon>
    </lineage>
</organism>
<comment type="caution">
    <text evidence="9">The sequence shown here is derived from an EMBL/GenBank/DDBJ whole genome shotgun (WGS) entry which is preliminary data.</text>
</comment>
<comment type="similarity">
    <text evidence="2">Belongs to the wax synthase family.</text>
</comment>
<evidence type="ECO:0000256" key="5">
    <source>
        <dbReference type="ARBA" id="ARBA00022989"/>
    </source>
</evidence>
<evidence type="ECO:0000256" key="4">
    <source>
        <dbReference type="ARBA" id="ARBA00022692"/>
    </source>
</evidence>
<feature type="transmembrane region" description="Helical" evidence="7">
    <location>
        <begin position="360"/>
        <end position="379"/>
    </location>
</feature>
<keyword evidence="10" id="KW-1185">Reference proteome</keyword>
<proteinExistence type="inferred from homology"/>
<gene>
    <name evidence="9" type="ORF">N7492_006608</name>
</gene>
<dbReference type="InterPro" id="IPR044851">
    <property type="entry name" value="Wax_synthase"/>
</dbReference>
<dbReference type="GO" id="GO:0006629">
    <property type="term" value="P:lipid metabolic process"/>
    <property type="evidence" value="ECO:0007669"/>
    <property type="project" value="InterPro"/>
</dbReference>
<name>A0A9W9I0I7_9EURO</name>
<feature type="transmembrane region" description="Helical" evidence="7">
    <location>
        <begin position="12"/>
        <end position="32"/>
    </location>
</feature>
<feature type="transmembrane region" description="Helical" evidence="7">
    <location>
        <begin position="39"/>
        <end position="59"/>
    </location>
</feature>